<dbReference type="RefSeq" id="WP_163757014.1">
    <property type="nucleotide sequence ID" value="NZ_BLKW01000004.1"/>
</dbReference>
<keyword evidence="2" id="KW-1185">Reference proteome</keyword>
<name>A0A7I9XY84_9MYCO</name>
<dbReference type="EMBL" id="BLKW01000004">
    <property type="protein sequence ID" value="GFG74748.1"/>
    <property type="molecule type" value="Genomic_DNA"/>
</dbReference>
<proteinExistence type="predicted"/>
<dbReference type="Proteomes" id="UP000465361">
    <property type="component" value="Unassembled WGS sequence"/>
</dbReference>
<gene>
    <name evidence="1" type="ORF">MBOT_21130</name>
</gene>
<evidence type="ECO:0000313" key="2">
    <source>
        <dbReference type="Proteomes" id="UP000465361"/>
    </source>
</evidence>
<protein>
    <submittedName>
        <fullName evidence="1">Uncharacterized protein</fullName>
    </submittedName>
</protein>
<dbReference type="AlphaFoldDB" id="A0A7I9XY84"/>
<sequence>MIGRLVGLVEDIRNILQTSLAPVERPGAASKRPAPDPAIAEAAGAGHPKLLRAAAHQLAEWAKHIDCPAPYYCCSLANDLSRAADRLQAHK</sequence>
<accession>A0A7I9XY84</accession>
<comment type="caution">
    <text evidence="1">The sequence shown here is derived from an EMBL/GenBank/DDBJ whole genome shotgun (WGS) entry which is preliminary data.</text>
</comment>
<evidence type="ECO:0000313" key="1">
    <source>
        <dbReference type="EMBL" id="GFG74748.1"/>
    </source>
</evidence>
<reference evidence="1 2" key="1">
    <citation type="journal article" date="2019" name="Emerg. Microbes Infect.">
        <title>Comprehensive subspecies identification of 175 nontuberculous mycobacteria species based on 7547 genomic profiles.</title>
        <authorList>
            <person name="Matsumoto Y."/>
            <person name="Kinjo T."/>
            <person name="Motooka D."/>
            <person name="Nabeya D."/>
            <person name="Jung N."/>
            <person name="Uechi K."/>
            <person name="Horii T."/>
            <person name="Iida T."/>
            <person name="Fujita J."/>
            <person name="Nakamura S."/>
        </authorList>
    </citation>
    <scope>NUCLEOTIDE SEQUENCE [LARGE SCALE GENOMIC DNA]</scope>
    <source>
        <strain evidence="1 2">JCM 17322</strain>
    </source>
</reference>
<organism evidence="1 2">
    <name type="scientific">Mycobacterium botniense</name>
    <dbReference type="NCBI Taxonomy" id="84962"/>
    <lineage>
        <taxon>Bacteria</taxon>
        <taxon>Bacillati</taxon>
        <taxon>Actinomycetota</taxon>
        <taxon>Actinomycetes</taxon>
        <taxon>Mycobacteriales</taxon>
        <taxon>Mycobacteriaceae</taxon>
        <taxon>Mycobacterium</taxon>
    </lineage>
</organism>